<evidence type="ECO:0000259" key="3">
    <source>
        <dbReference type="PROSITE" id="PS50109"/>
    </source>
</evidence>
<gene>
    <name evidence="4" type="ORF">RE474_03110</name>
</gene>
<dbReference type="PANTHER" id="PTHR43547">
    <property type="entry name" value="TWO-COMPONENT HISTIDINE KINASE"/>
    <property type="match status" value="1"/>
</dbReference>
<evidence type="ECO:0000256" key="1">
    <source>
        <dbReference type="ARBA" id="ARBA00022553"/>
    </source>
</evidence>
<feature type="transmembrane region" description="Helical" evidence="2">
    <location>
        <begin position="27"/>
        <end position="46"/>
    </location>
</feature>
<dbReference type="AlphaFoldDB" id="A0AA51UNS5"/>
<dbReference type="InterPro" id="IPR003594">
    <property type="entry name" value="HATPase_dom"/>
</dbReference>
<keyword evidence="1" id="KW-0597">Phosphoprotein</keyword>
<evidence type="ECO:0000256" key="2">
    <source>
        <dbReference type="SAM" id="Phobius"/>
    </source>
</evidence>
<dbReference type="Pfam" id="PF17159">
    <property type="entry name" value="MASE3"/>
    <property type="match status" value="1"/>
</dbReference>
<name>A0AA51UNS5_9EURY</name>
<dbReference type="Proteomes" id="UP001182908">
    <property type="component" value="Chromosome"/>
</dbReference>
<accession>A0AA51UNS5</accession>
<dbReference type="SUPFAM" id="SSF55874">
    <property type="entry name" value="ATPase domain of HSP90 chaperone/DNA topoisomerase II/histidine kinase"/>
    <property type="match status" value="1"/>
</dbReference>
<dbReference type="InterPro" id="IPR033425">
    <property type="entry name" value="MASE3"/>
</dbReference>
<organism evidence="4 5">
    <name type="scientific">Methanolobus sediminis</name>
    <dbReference type="NCBI Taxonomy" id="3072978"/>
    <lineage>
        <taxon>Archaea</taxon>
        <taxon>Methanobacteriati</taxon>
        <taxon>Methanobacteriota</taxon>
        <taxon>Stenosarchaea group</taxon>
        <taxon>Methanomicrobia</taxon>
        <taxon>Methanosarcinales</taxon>
        <taxon>Methanosarcinaceae</taxon>
        <taxon>Methanolobus</taxon>
    </lineage>
</organism>
<feature type="transmembrane region" description="Helical" evidence="2">
    <location>
        <begin position="158"/>
        <end position="179"/>
    </location>
</feature>
<feature type="domain" description="Histidine kinase" evidence="3">
    <location>
        <begin position="247"/>
        <end position="438"/>
    </location>
</feature>
<keyword evidence="2" id="KW-1133">Transmembrane helix</keyword>
<feature type="transmembrane region" description="Helical" evidence="2">
    <location>
        <begin position="191"/>
        <end position="213"/>
    </location>
</feature>
<dbReference type="InterPro" id="IPR036890">
    <property type="entry name" value="HATPase_C_sf"/>
</dbReference>
<evidence type="ECO:0000313" key="4">
    <source>
        <dbReference type="EMBL" id="WMW25726.1"/>
    </source>
</evidence>
<feature type="transmembrane region" description="Helical" evidence="2">
    <location>
        <begin position="96"/>
        <end position="114"/>
    </location>
</feature>
<reference evidence="4 5" key="1">
    <citation type="submission" date="2023-08" db="EMBL/GenBank/DDBJ databases">
        <title>Methanolobus mangrovi sp. nov. and Methanolobus sediminis sp. nov, two novel methylotrophic methanogens isolated from mangrove sediments in China.</title>
        <authorList>
            <person name="Zhou J."/>
        </authorList>
    </citation>
    <scope>NUCLEOTIDE SEQUENCE [LARGE SCALE GENOMIC DNA]</scope>
    <source>
        <strain evidence="4 5">FTZ6</strain>
    </source>
</reference>
<keyword evidence="2" id="KW-0472">Membrane</keyword>
<dbReference type="EMBL" id="CP133592">
    <property type="protein sequence ID" value="WMW25726.1"/>
    <property type="molecule type" value="Genomic_DNA"/>
</dbReference>
<protein>
    <submittedName>
        <fullName evidence="4">MASE3 domain-containing protein</fullName>
    </submittedName>
</protein>
<feature type="transmembrane region" description="Helical" evidence="2">
    <location>
        <begin position="126"/>
        <end position="146"/>
    </location>
</feature>
<dbReference type="GO" id="GO:0000155">
    <property type="term" value="F:phosphorelay sensor kinase activity"/>
    <property type="evidence" value="ECO:0007669"/>
    <property type="project" value="TreeGrafter"/>
</dbReference>
<dbReference type="KEGG" id="mseb:RE474_03110"/>
<dbReference type="Pfam" id="PF02518">
    <property type="entry name" value="HATPase_c"/>
    <property type="match status" value="1"/>
</dbReference>
<dbReference type="InterPro" id="IPR004358">
    <property type="entry name" value="Sig_transdc_His_kin-like_C"/>
</dbReference>
<dbReference type="CDD" id="cd00075">
    <property type="entry name" value="HATPase"/>
    <property type="match status" value="1"/>
</dbReference>
<sequence length="457" mass="52515">MEVTSITVIAAVFLIAWNSRKYLKNSYLLFIGISFFFVSWFDFLHIISYKGMGIFPGNNANLPTQLWIAARYMQSISFLIAPLLMKKELNYRKVLVIYFVFTSLIIAVIYRGYFPDCYIEGSGLTQFKIISEYIICLILLASAILLHRYRDKFDSKVYSLIIASIILTIFAELAFTFYIDVYGFSNLIGHFFKLLSFYLIYKAIVFTSLARPYNLLYRELKMREYDLVKKKKAQEDLLETLSLVNQILRHDILNDLNIICLSIDNLKERMSERELDFSEKAVNHSIKLICEMKDFESLMYIRELMTIDLRMLAIEISKEFPVKINISGYCSVKADSGLHSVIGNIIQNAVIHGKADTIDISMDSKEDYCELRISDNGSGIPDKIKERIFDEGFKYGKSGNTGLGLYIVKRIVERYGEISVEDNTPSGATFIIKFYDDNRNNGGEGDPIPVKENEIPT</sequence>
<dbReference type="InterPro" id="IPR005467">
    <property type="entry name" value="His_kinase_dom"/>
</dbReference>
<proteinExistence type="predicted"/>
<feature type="transmembrane region" description="Helical" evidence="2">
    <location>
        <begin position="66"/>
        <end position="84"/>
    </location>
</feature>
<evidence type="ECO:0000313" key="5">
    <source>
        <dbReference type="Proteomes" id="UP001182908"/>
    </source>
</evidence>
<dbReference type="RefSeq" id="WP_309311528.1">
    <property type="nucleotide sequence ID" value="NZ_CP133592.1"/>
</dbReference>
<dbReference type="PROSITE" id="PS50109">
    <property type="entry name" value="HIS_KIN"/>
    <property type="match status" value="1"/>
</dbReference>
<dbReference type="PRINTS" id="PR00344">
    <property type="entry name" value="BCTRLSENSOR"/>
</dbReference>
<keyword evidence="2" id="KW-0812">Transmembrane</keyword>
<dbReference type="Gene3D" id="3.30.565.10">
    <property type="entry name" value="Histidine kinase-like ATPase, C-terminal domain"/>
    <property type="match status" value="1"/>
</dbReference>
<dbReference type="SMART" id="SM00387">
    <property type="entry name" value="HATPase_c"/>
    <property type="match status" value="1"/>
</dbReference>
<keyword evidence="5" id="KW-1185">Reference proteome</keyword>
<dbReference type="GeneID" id="84231673"/>
<dbReference type="PANTHER" id="PTHR43547:SF2">
    <property type="entry name" value="HYBRID SIGNAL TRANSDUCTION HISTIDINE KINASE C"/>
    <property type="match status" value="1"/>
</dbReference>